<dbReference type="RefSeq" id="WP_150127930.1">
    <property type="nucleotide sequence ID" value="NZ_LOCQ01000061.1"/>
</dbReference>
<protein>
    <submittedName>
        <fullName evidence="1">Uncharacterized protein</fullName>
    </submittedName>
</protein>
<proteinExistence type="predicted"/>
<evidence type="ECO:0000313" key="2">
    <source>
        <dbReference type="Proteomes" id="UP000092713"/>
    </source>
</evidence>
<dbReference type="AlphaFoldDB" id="A0A1A7BTX1"/>
<dbReference type="EMBL" id="LOCQ01000061">
    <property type="protein sequence ID" value="OBV36952.1"/>
    <property type="molecule type" value="Genomic_DNA"/>
</dbReference>
<gene>
    <name evidence="1" type="ORF">ASR47_10022</name>
</gene>
<organism evidence="1 2">
    <name type="scientific">Janthinobacterium psychrotolerans</name>
    <dbReference type="NCBI Taxonomy" id="1747903"/>
    <lineage>
        <taxon>Bacteria</taxon>
        <taxon>Pseudomonadati</taxon>
        <taxon>Pseudomonadota</taxon>
        <taxon>Betaproteobacteria</taxon>
        <taxon>Burkholderiales</taxon>
        <taxon>Oxalobacteraceae</taxon>
        <taxon>Janthinobacterium</taxon>
    </lineage>
</organism>
<sequence>MSAYSSDPFQAYDDADKIGNWRYENGVWSRMHFEYPSVMDGSMGVATAPEQLGRQLDMDRLFRLERQRPLNKHPLDLTHLIPER</sequence>
<comment type="caution">
    <text evidence="1">The sequence shown here is derived from an EMBL/GenBank/DDBJ whole genome shotgun (WGS) entry which is preliminary data.</text>
</comment>
<dbReference type="Proteomes" id="UP000092713">
    <property type="component" value="Unassembled WGS sequence"/>
</dbReference>
<name>A0A1A7BTX1_9BURK</name>
<accession>A0A1A7BTX1</accession>
<evidence type="ECO:0000313" key="1">
    <source>
        <dbReference type="EMBL" id="OBV36952.1"/>
    </source>
</evidence>
<reference evidence="1 2" key="1">
    <citation type="submission" date="2016-04" db="EMBL/GenBank/DDBJ databases">
        <title>Draft genome sequence of Janthinobacterium psychrotolerans sp. nov., isolated from freshwater sediments in Denmark.</title>
        <authorList>
            <person name="Gong X."/>
            <person name="Skrivergaard S."/>
            <person name="Korsgaard B.S."/>
            <person name="Schreiber L."/>
            <person name="Marshall I.P."/>
            <person name="Finster K."/>
            <person name="Schramm A."/>
        </authorList>
    </citation>
    <scope>NUCLEOTIDE SEQUENCE [LARGE SCALE GENOMIC DNA]</scope>
    <source>
        <strain evidence="1 2">S3-2</strain>
    </source>
</reference>
<keyword evidence="2" id="KW-1185">Reference proteome</keyword>